<dbReference type="InterPro" id="IPR011990">
    <property type="entry name" value="TPR-like_helical_dom_sf"/>
</dbReference>
<dbReference type="SUPFAM" id="SSF48452">
    <property type="entry name" value="TPR-like"/>
    <property type="match status" value="1"/>
</dbReference>
<organism evidence="2">
    <name type="scientific">freshwater metagenome</name>
    <dbReference type="NCBI Taxonomy" id="449393"/>
    <lineage>
        <taxon>unclassified sequences</taxon>
        <taxon>metagenomes</taxon>
        <taxon>ecological metagenomes</taxon>
    </lineage>
</organism>
<dbReference type="CDD" id="cd02956">
    <property type="entry name" value="ybbN"/>
    <property type="match status" value="1"/>
</dbReference>
<dbReference type="Gene3D" id="3.40.30.10">
    <property type="entry name" value="Glutaredoxin"/>
    <property type="match status" value="1"/>
</dbReference>
<dbReference type="Pfam" id="PF00085">
    <property type="entry name" value="Thioredoxin"/>
    <property type="match status" value="1"/>
</dbReference>
<dbReference type="PANTHER" id="PTHR45663">
    <property type="entry name" value="GEO12009P1"/>
    <property type="match status" value="1"/>
</dbReference>
<dbReference type="InterPro" id="IPR013766">
    <property type="entry name" value="Thioredoxin_domain"/>
</dbReference>
<sequence>MSDFMSRASLAGAVDLSSLRKPEAPVGAAAPQTSSQPGLNGDLLKLPSLIAQGNETNLRNFIDISNELPVIIEFYAGWSEQSKALTGKLAKLTNAFAGRILLLQFDLDSNVNVAKAFKVGSAPTVLALLKGQPVPLFEGDQPEENIQVVFERVLEISAENGMTGVITVEEPTGEQLPPALPPRHQAAYDAIDAGDYAEAVNQYEAAIKENPADSLAAAGLAQAKLLIRTSGIDFEKVLGSAPATAEETTLKADACMAVGHPAQAFSTILTRFATVFGDEREVLRKHLLELFLICPPDQPELADARRQLAALLY</sequence>
<dbReference type="EMBL" id="CAEZVN010000001">
    <property type="protein sequence ID" value="CAB4623166.1"/>
    <property type="molecule type" value="Genomic_DNA"/>
</dbReference>
<proteinExistence type="predicted"/>
<dbReference type="Pfam" id="PF14561">
    <property type="entry name" value="TPR_20"/>
    <property type="match status" value="1"/>
</dbReference>
<dbReference type="PROSITE" id="PS51352">
    <property type="entry name" value="THIOREDOXIN_2"/>
    <property type="match status" value="1"/>
</dbReference>
<dbReference type="SUPFAM" id="SSF52833">
    <property type="entry name" value="Thioredoxin-like"/>
    <property type="match status" value="1"/>
</dbReference>
<dbReference type="GO" id="GO:0015035">
    <property type="term" value="F:protein-disulfide reductase activity"/>
    <property type="evidence" value="ECO:0007669"/>
    <property type="project" value="TreeGrafter"/>
</dbReference>
<evidence type="ECO:0000313" key="2">
    <source>
        <dbReference type="EMBL" id="CAB4623166.1"/>
    </source>
</evidence>
<dbReference type="AlphaFoldDB" id="A0A6J6IC00"/>
<name>A0A6J6IC00_9ZZZZ</name>
<reference evidence="2" key="1">
    <citation type="submission" date="2020-05" db="EMBL/GenBank/DDBJ databases">
        <authorList>
            <person name="Chiriac C."/>
            <person name="Salcher M."/>
            <person name="Ghai R."/>
            <person name="Kavagutti S V."/>
        </authorList>
    </citation>
    <scope>NUCLEOTIDE SEQUENCE</scope>
</reference>
<evidence type="ECO:0000259" key="1">
    <source>
        <dbReference type="PROSITE" id="PS51352"/>
    </source>
</evidence>
<protein>
    <submittedName>
        <fullName evidence="2">Unannotated protein</fullName>
    </submittedName>
</protein>
<dbReference type="InterPro" id="IPR036249">
    <property type="entry name" value="Thioredoxin-like_sf"/>
</dbReference>
<dbReference type="GO" id="GO:0005737">
    <property type="term" value="C:cytoplasm"/>
    <property type="evidence" value="ECO:0007669"/>
    <property type="project" value="TreeGrafter"/>
</dbReference>
<dbReference type="PANTHER" id="PTHR45663:SF11">
    <property type="entry name" value="GEO12009P1"/>
    <property type="match status" value="1"/>
</dbReference>
<feature type="domain" description="Thioredoxin" evidence="1">
    <location>
        <begin position="24"/>
        <end position="155"/>
    </location>
</feature>
<dbReference type="GO" id="GO:0006950">
    <property type="term" value="P:response to stress"/>
    <property type="evidence" value="ECO:0007669"/>
    <property type="project" value="UniProtKB-ARBA"/>
</dbReference>
<gene>
    <name evidence="2" type="ORF">UFOPK2001_00003</name>
</gene>
<accession>A0A6J6IC00</accession>